<evidence type="ECO:0000256" key="1">
    <source>
        <dbReference type="SAM" id="MobiDB-lite"/>
    </source>
</evidence>
<reference evidence="2 3" key="1">
    <citation type="submission" date="2019-08" db="EMBL/GenBank/DDBJ databases">
        <title>Whole genome of Aphis craccivora.</title>
        <authorList>
            <person name="Voronova N.V."/>
            <person name="Shulinski R.S."/>
            <person name="Bandarenka Y.V."/>
            <person name="Zhorov D.G."/>
            <person name="Warner D."/>
        </authorList>
    </citation>
    <scope>NUCLEOTIDE SEQUENCE [LARGE SCALE GENOMIC DNA]</scope>
    <source>
        <strain evidence="2">180601</strain>
        <tissue evidence="2">Whole Body</tissue>
    </source>
</reference>
<dbReference type="AlphaFoldDB" id="A0A6G0VQG7"/>
<feature type="non-terminal residue" evidence="2">
    <location>
        <position position="87"/>
    </location>
</feature>
<feature type="region of interest" description="Disordered" evidence="1">
    <location>
        <begin position="63"/>
        <end position="87"/>
    </location>
</feature>
<dbReference type="Proteomes" id="UP000478052">
    <property type="component" value="Unassembled WGS sequence"/>
</dbReference>
<keyword evidence="2" id="KW-0548">Nucleotidyltransferase</keyword>
<sequence>MTPKNNIIYFNHSSHYNNQAQLETIFQWNINSYFKKLVDVHRIVVDFQPLALCLQETNLNHNKKKSLPQKLQRILQEPHKPRQSQWR</sequence>
<keyword evidence="2" id="KW-0695">RNA-directed DNA polymerase</keyword>
<accession>A0A6G0VQG7</accession>
<evidence type="ECO:0000313" key="2">
    <source>
        <dbReference type="EMBL" id="KAF0705964.1"/>
    </source>
</evidence>
<keyword evidence="3" id="KW-1185">Reference proteome</keyword>
<name>A0A6G0VQG7_APHCR</name>
<dbReference type="GO" id="GO:0003964">
    <property type="term" value="F:RNA-directed DNA polymerase activity"/>
    <property type="evidence" value="ECO:0007669"/>
    <property type="project" value="UniProtKB-KW"/>
</dbReference>
<gene>
    <name evidence="2" type="ORF">FWK35_00033581</name>
</gene>
<organism evidence="2 3">
    <name type="scientific">Aphis craccivora</name>
    <name type="common">Cowpea aphid</name>
    <dbReference type="NCBI Taxonomy" id="307492"/>
    <lineage>
        <taxon>Eukaryota</taxon>
        <taxon>Metazoa</taxon>
        <taxon>Ecdysozoa</taxon>
        <taxon>Arthropoda</taxon>
        <taxon>Hexapoda</taxon>
        <taxon>Insecta</taxon>
        <taxon>Pterygota</taxon>
        <taxon>Neoptera</taxon>
        <taxon>Paraneoptera</taxon>
        <taxon>Hemiptera</taxon>
        <taxon>Sternorrhyncha</taxon>
        <taxon>Aphidomorpha</taxon>
        <taxon>Aphidoidea</taxon>
        <taxon>Aphididae</taxon>
        <taxon>Aphidini</taxon>
        <taxon>Aphis</taxon>
        <taxon>Aphis</taxon>
    </lineage>
</organism>
<proteinExistence type="predicted"/>
<keyword evidence="2" id="KW-0808">Transferase</keyword>
<evidence type="ECO:0000313" key="3">
    <source>
        <dbReference type="Proteomes" id="UP000478052"/>
    </source>
</evidence>
<dbReference type="EMBL" id="VUJU01013085">
    <property type="protein sequence ID" value="KAF0705964.1"/>
    <property type="molecule type" value="Genomic_DNA"/>
</dbReference>
<comment type="caution">
    <text evidence="2">The sequence shown here is derived from an EMBL/GenBank/DDBJ whole genome shotgun (WGS) entry which is preliminary data.</text>
</comment>
<protein>
    <submittedName>
        <fullName evidence="2">Putative RNA-directed DNA polymerase from transposon X-element</fullName>
    </submittedName>
</protein>